<evidence type="ECO:0000259" key="9">
    <source>
        <dbReference type="PROSITE" id="PS51352"/>
    </source>
</evidence>
<dbReference type="Gene3D" id="3.40.30.10">
    <property type="entry name" value="Glutaredoxin"/>
    <property type="match status" value="1"/>
</dbReference>
<proteinExistence type="inferred from homology"/>
<feature type="domain" description="Thioredoxin" evidence="9">
    <location>
        <begin position="2"/>
        <end position="105"/>
    </location>
</feature>
<accession>A0ABP6LJL5</accession>
<keyword evidence="5" id="KW-1015">Disulfide bond</keyword>
<dbReference type="PANTHER" id="PTHR45663">
    <property type="entry name" value="GEO12009P1"/>
    <property type="match status" value="1"/>
</dbReference>
<dbReference type="SUPFAM" id="SSF52833">
    <property type="entry name" value="Thioredoxin-like"/>
    <property type="match status" value="1"/>
</dbReference>
<organism evidence="10 11">
    <name type="scientific">Gordonia defluvii</name>
    <dbReference type="NCBI Taxonomy" id="283718"/>
    <lineage>
        <taxon>Bacteria</taxon>
        <taxon>Bacillati</taxon>
        <taxon>Actinomycetota</taxon>
        <taxon>Actinomycetes</taxon>
        <taxon>Mycobacteriales</taxon>
        <taxon>Gordoniaceae</taxon>
        <taxon>Gordonia</taxon>
    </lineage>
</organism>
<dbReference type="PROSITE" id="PS00194">
    <property type="entry name" value="THIOREDOXIN_1"/>
    <property type="match status" value="1"/>
</dbReference>
<reference evidence="11" key="1">
    <citation type="journal article" date="2019" name="Int. J. Syst. Evol. Microbiol.">
        <title>The Global Catalogue of Microorganisms (GCM) 10K type strain sequencing project: providing services to taxonomists for standard genome sequencing and annotation.</title>
        <authorList>
            <consortium name="The Broad Institute Genomics Platform"/>
            <consortium name="The Broad Institute Genome Sequencing Center for Infectious Disease"/>
            <person name="Wu L."/>
            <person name="Ma J."/>
        </authorList>
    </citation>
    <scope>NUCLEOTIDE SEQUENCE [LARGE SCALE GENOMIC DNA]</scope>
    <source>
        <strain evidence="11">JCM 14234</strain>
    </source>
</reference>
<evidence type="ECO:0000256" key="8">
    <source>
        <dbReference type="PIRNR" id="PIRNR000077"/>
    </source>
</evidence>
<dbReference type="InterPro" id="IPR005746">
    <property type="entry name" value="Thioredoxin"/>
</dbReference>
<comment type="caution">
    <text evidence="10">The sequence shown here is derived from an EMBL/GenBank/DDBJ whole genome shotgun (WGS) entry which is preliminary data.</text>
</comment>
<keyword evidence="4" id="KW-0249">Electron transport</keyword>
<evidence type="ECO:0000256" key="1">
    <source>
        <dbReference type="ARBA" id="ARBA00003318"/>
    </source>
</evidence>
<keyword evidence="6" id="KW-0676">Redox-active center</keyword>
<evidence type="ECO:0000256" key="5">
    <source>
        <dbReference type="ARBA" id="ARBA00023157"/>
    </source>
</evidence>
<dbReference type="PRINTS" id="PR00421">
    <property type="entry name" value="THIOREDOXIN"/>
</dbReference>
<dbReference type="Pfam" id="PF00085">
    <property type="entry name" value="Thioredoxin"/>
    <property type="match status" value="1"/>
</dbReference>
<gene>
    <name evidence="10" type="primary">trxA_2</name>
    <name evidence="10" type="ORF">GCM10010528_28230</name>
</gene>
<evidence type="ECO:0000256" key="2">
    <source>
        <dbReference type="ARBA" id="ARBA00008987"/>
    </source>
</evidence>
<dbReference type="EMBL" id="BAAAVS010000058">
    <property type="protein sequence ID" value="GAA3047357.1"/>
    <property type="molecule type" value="Genomic_DNA"/>
</dbReference>
<evidence type="ECO:0000256" key="6">
    <source>
        <dbReference type="ARBA" id="ARBA00023284"/>
    </source>
</evidence>
<evidence type="ECO:0000313" key="11">
    <source>
        <dbReference type="Proteomes" id="UP001501035"/>
    </source>
</evidence>
<dbReference type="NCBIfam" id="TIGR01068">
    <property type="entry name" value="thioredoxin"/>
    <property type="match status" value="1"/>
</dbReference>
<dbReference type="CDD" id="cd02947">
    <property type="entry name" value="TRX_family"/>
    <property type="match status" value="1"/>
</dbReference>
<comment type="similarity">
    <text evidence="2 8">Belongs to the thioredoxin family.</text>
</comment>
<evidence type="ECO:0000256" key="4">
    <source>
        <dbReference type="ARBA" id="ARBA00022982"/>
    </source>
</evidence>
<dbReference type="PIRSF" id="PIRSF000077">
    <property type="entry name" value="Thioredoxin"/>
    <property type="match status" value="1"/>
</dbReference>
<protein>
    <recommendedName>
        <fullName evidence="7 8">Thioredoxin</fullName>
    </recommendedName>
</protein>
<keyword evidence="11" id="KW-1185">Reference proteome</keyword>
<dbReference type="InterPro" id="IPR013766">
    <property type="entry name" value="Thioredoxin_domain"/>
</dbReference>
<comment type="function">
    <text evidence="1">Participates in various redox reactions through the reversible oxidation of its active center dithiol to a disulfide and catalyzes dithiol-disulfide exchange reactions.</text>
</comment>
<dbReference type="RefSeq" id="WP_290713392.1">
    <property type="nucleotide sequence ID" value="NZ_BAAAVS010000058.1"/>
</dbReference>
<dbReference type="PANTHER" id="PTHR45663:SF40">
    <property type="entry name" value="THIOREDOXIN 2"/>
    <property type="match status" value="1"/>
</dbReference>
<evidence type="ECO:0000256" key="3">
    <source>
        <dbReference type="ARBA" id="ARBA00022448"/>
    </source>
</evidence>
<keyword evidence="3" id="KW-0813">Transport</keyword>
<dbReference type="PROSITE" id="PS51352">
    <property type="entry name" value="THIOREDOXIN_2"/>
    <property type="match status" value="1"/>
</dbReference>
<dbReference type="InterPro" id="IPR036249">
    <property type="entry name" value="Thioredoxin-like_sf"/>
</dbReference>
<dbReference type="InterPro" id="IPR017937">
    <property type="entry name" value="Thioredoxin_CS"/>
</dbReference>
<sequence>MATTNLTAAAFDQTIADNDIVLIDFWASWCGPCRQFAPIYERVSEKHHDIVFAKVDTEAEQQLAAAADIRSIPTVMAFKKGYMVFNQPGSLPPEALDELIGRLKELDVDKALAESQTAGGEG</sequence>
<dbReference type="Proteomes" id="UP001501035">
    <property type="component" value="Unassembled WGS sequence"/>
</dbReference>
<evidence type="ECO:0000256" key="7">
    <source>
        <dbReference type="NCBIfam" id="TIGR01068"/>
    </source>
</evidence>
<evidence type="ECO:0000313" key="10">
    <source>
        <dbReference type="EMBL" id="GAA3047357.1"/>
    </source>
</evidence>
<name>A0ABP6LJL5_9ACTN</name>